<organism evidence="1 2">
    <name type="scientific">Pedobacter chinensis</name>
    <dbReference type="NCBI Taxonomy" id="2282421"/>
    <lineage>
        <taxon>Bacteria</taxon>
        <taxon>Pseudomonadati</taxon>
        <taxon>Bacteroidota</taxon>
        <taxon>Sphingobacteriia</taxon>
        <taxon>Sphingobacteriales</taxon>
        <taxon>Sphingobacteriaceae</taxon>
        <taxon>Pedobacter</taxon>
    </lineage>
</organism>
<accession>A0A369PTK8</accession>
<dbReference type="OrthoDB" id="9814627at2"/>
<reference evidence="1 2" key="1">
    <citation type="submission" date="2018-07" db="EMBL/GenBank/DDBJ databases">
        <title>Pedobacter sp. nov., isolated from soil.</title>
        <authorList>
            <person name="Zhou L.Y."/>
            <person name="Du Z.J."/>
        </authorList>
    </citation>
    <scope>NUCLEOTIDE SEQUENCE [LARGE SCALE GENOMIC DNA]</scope>
    <source>
        <strain evidence="1 2">JDX94</strain>
    </source>
</reference>
<proteinExistence type="predicted"/>
<comment type="caution">
    <text evidence="1">The sequence shown here is derived from an EMBL/GenBank/DDBJ whole genome shotgun (WGS) entry which is preliminary data.</text>
</comment>
<sequence>MMRFFNKSRVKRVAWLLIMASMVNLFYPLVAYSLTSGPSQPESQSFQPVGTTDMVDLITGDFKYNIPLLDIDGYPLNLNYQSGVGIEDEASWVGLGWNLNVGSISRQLRGVPDDLKGDTLSTTHFTKPKVTIGGKISAKVENRGKAKLSGSFTFGIFSDNYTGIGAEIGANAGVSYSFANGGMLTSGMGIGILSNTASGVDLSPNVSMSIADNGREKSIGNAGLSSSLGYNSRSGMKSLGLGSSMLSFNTSSPLTSFNTEPLQPKIQVPYNTRYDSFSIDLGVSATIIFAGGGFTGYRSVREVANTQMQHLEYGFLYSESGKSKNNVVHDFIREKENPVIPELPNLAIPVATPDIFTYNSQAGSGQFRLYRGGTGAFYDNLAVDRSTVGTFGTDLGFGYGVHLGVTRFEQATSNTTRKWTSNNQYLSKGDFQDESAAIEKQHVFFKRPDEHTLEDNVLSSKIKGTDNISVNISGHTALQAFNTATGINNINDKIERTKRQELKTTISYLTASESAKAGLDRTIKTYPFNNISSFNPLYALYGQDDARMNTLRKAHHLSEITVLNETGQRSVYGLPVYNKKQEEISFAVDNSIAIRNGKTPVSLNAQGNINHTIGDTDNYLHRDIQPAYASSFLLTGILSPDYLDRTNNGISSDDNGTAVKFNYSKINTYKWRTPFNSGATPEASLNRGLLADPKDDKGSIVYGEKEIYYVHSIESKNKIAYFITADRDDALGVTDYKGALDASVRQKCLVEIRLYSKENLNKPIKTVKFQYGYDLCPNTPNSVAANKGKLTLKRVWFEYGLTHKGQHHPYVFQYGSNQSYGHMATDRWGIYKNVNINPGGLNNEEYPYADQNRSRADQAVALWHLTRIELPSGGIIDVGYEADDYAYVQDKRATVMVPFNFSNNNIATANSITVAIDSIPANEPDLLKWFKKVYLNGSDYLYTKSNIKMSTANANSYGNDLDFVPAYVKITGVNIQGSQATLQMESINEGGVPSNPIRFAAWQKLKNEYPKYAYPGFENRIKDESGSVSAAVSAIANAARNLSELRQNFYKRAFERGFCNDFRPAQSFCRLALASKGKIGGGARVKSIEIKDEWDNYSGSNVPKGVYGQKYEYLTVDDRGRKISSGVASYEPSVGNDENALRQPVPYIQKIKGSINNYFELEAPFGESFYPAAGVAYSRVTVKDIDPSAGAGTPRTGYSVHEFYTSREFPVKVSVSSLQKYNPRPQHNYSLVATNSIEELVLSQGYTIELNDMHGKPRAERIFNSGGAEISSTIYEYQITEDSKGETKKLDNRVTIVKQDGNIAENVIIGRDIEFFTDLREQESINHGTAVNLGVDLLPFLGVPIIPLPHFPVNDNNEYKLFRSVCAVKVVQTNGLIKKVIKTENGSSIAVENFAYDGVTGDPIITKTENEFKKSFYTINIPAYWPFIKMGGAYQNQGAILREVTLNSQYEINEEYWAALAEGDELVNLGTGIHYWVINNRSIAQNESAKILIDQNGARLSTLSGTGLNRSFKIIRSGYRNLLHANAQTITCLNNPIVNGKIALASALELASLKVINAAASTYDDEWPANGAGQITERKENTTQVFTYKMIGYKASYGQLGSRIYNLCDDFEGTIENCGTYSYFSNTYLNSRLSNTGIWPNLPNPGINEYLGFTSNFYVPTSKMYYIGFAGDDRLKITIDNIVAVPEMDNNLQYWTLYPIYLPEGHHKIEVQGYNENNTYNDWSGNPASMGVEIYNNSYQEVRYAAGSSSLSTIFSTANLIADQSNFQTFRTIGGNKIWRFTYESYFNPFVQGMKGNWRPFTQLAHQVNRSYDNIFVQGKKGVNVANAGYFKSFRSYWKNDNAQGWSLNILADKWVPGNTVKLYDLYGQELENEDALKRSSAASFDFSGQFPSAVASNSKRRDIYVNSFEDRSRISAIPDTNAAKELTNAYGQALLYDRRSNMAHSGNYSLLLPGSGIKLETIRHSGKQKQGAYLGRTDKNEFTLLAGRGLYPRGFEPDNELTYVLNIWVYDGQPLNKNVNVSVTYGNPNGMQTASLTCRAIVEGWKLLEGNLSVVQNNNGRFTVNILPATGTVYVDDIRIHPKDAMMKSYVYDDRNFRLMAELDENCFATFYEYDDEGSLVRVKKETERGIATIKENHSSYRKK</sequence>
<dbReference type="Proteomes" id="UP000253961">
    <property type="component" value="Unassembled WGS sequence"/>
</dbReference>
<evidence type="ECO:0000313" key="2">
    <source>
        <dbReference type="Proteomes" id="UP000253961"/>
    </source>
</evidence>
<name>A0A369PTK8_9SPHI</name>
<evidence type="ECO:0000313" key="1">
    <source>
        <dbReference type="EMBL" id="RDC55864.1"/>
    </source>
</evidence>
<evidence type="ECO:0008006" key="3">
    <source>
        <dbReference type="Google" id="ProtNLM"/>
    </source>
</evidence>
<dbReference type="RefSeq" id="WP_115403900.1">
    <property type="nucleotide sequence ID" value="NZ_QPKV01000006.1"/>
</dbReference>
<protein>
    <recommendedName>
        <fullName evidence="3">PA14 domain-containing protein</fullName>
    </recommendedName>
</protein>
<dbReference type="Gene3D" id="2.60.120.260">
    <property type="entry name" value="Galactose-binding domain-like"/>
    <property type="match status" value="1"/>
</dbReference>
<keyword evidence="2" id="KW-1185">Reference proteome</keyword>
<dbReference type="EMBL" id="QPKV01000006">
    <property type="protein sequence ID" value="RDC55864.1"/>
    <property type="molecule type" value="Genomic_DNA"/>
</dbReference>
<gene>
    <name evidence="1" type="ORF">DU508_16525</name>
</gene>